<evidence type="ECO:0000313" key="2">
    <source>
        <dbReference type="EMBL" id="SMO87093.1"/>
    </source>
</evidence>
<evidence type="ECO:0000256" key="1">
    <source>
        <dbReference type="SAM" id="SignalP"/>
    </source>
</evidence>
<gene>
    <name evidence="2" type="ORF">SAMN06265219_113129</name>
</gene>
<sequence>MKNKHRVLKLFSISLLAVGAMTFTSTRAMAQEKNIDHETFYWLRYSPTFDLGNSWSLKGEFEIRRWAFPDRQHQLLVPRVTFNKKLSNGWDVGIGGVYFLQSLPQDGEVDIDLTRPEIRPHQDLTMRDKVGIVGITHRYRLEQRFIRKTEGTELADGYDFNLRFRYRLQFRIPLNDKSGAGAMDFKVGDEIMLNAGKNIVRNTFDQNRLYVGFRNKFSSKTNLEVDLINWFQQRSNGDDFRSRYILRVTFNQSF</sequence>
<evidence type="ECO:0000313" key="3">
    <source>
        <dbReference type="Proteomes" id="UP000317557"/>
    </source>
</evidence>
<dbReference type="RefSeq" id="WP_142455424.1">
    <property type="nucleotide sequence ID" value="NZ_FXTP01000013.1"/>
</dbReference>
<dbReference type="AlphaFoldDB" id="A0A521ET36"/>
<keyword evidence="3" id="KW-1185">Reference proteome</keyword>
<dbReference type="Proteomes" id="UP000317557">
    <property type="component" value="Unassembled WGS sequence"/>
</dbReference>
<protein>
    <recommendedName>
        <fullName evidence="4">DUF2490 domain-containing protein</fullName>
    </recommendedName>
</protein>
<dbReference type="InterPro" id="IPR019619">
    <property type="entry name" value="DUF2490"/>
</dbReference>
<reference evidence="2 3" key="1">
    <citation type="submission" date="2017-05" db="EMBL/GenBank/DDBJ databases">
        <authorList>
            <person name="Varghese N."/>
            <person name="Submissions S."/>
        </authorList>
    </citation>
    <scope>NUCLEOTIDE SEQUENCE [LARGE SCALE GENOMIC DNA]</scope>
    <source>
        <strain evidence="2 3">DSM 21985</strain>
    </source>
</reference>
<proteinExistence type="predicted"/>
<dbReference type="Pfam" id="PF10677">
    <property type="entry name" value="DUF2490"/>
    <property type="match status" value="1"/>
</dbReference>
<keyword evidence="1" id="KW-0732">Signal</keyword>
<feature type="chain" id="PRO_5022029104" description="DUF2490 domain-containing protein" evidence="1">
    <location>
        <begin position="31"/>
        <end position="254"/>
    </location>
</feature>
<organism evidence="2 3">
    <name type="scientific">Gracilimonas mengyeensis</name>
    <dbReference type="NCBI Taxonomy" id="1302730"/>
    <lineage>
        <taxon>Bacteria</taxon>
        <taxon>Pseudomonadati</taxon>
        <taxon>Balneolota</taxon>
        <taxon>Balneolia</taxon>
        <taxon>Balneolales</taxon>
        <taxon>Balneolaceae</taxon>
        <taxon>Gracilimonas</taxon>
    </lineage>
</organism>
<name>A0A521ET36_9BACT</name>
<feature type="signal peptide" evidence="1">
    <location>
        <begin position="1"/>
        <end position="30"/>
    </location>
</feature>
<dbReference type="OrthoDB" id="1118734at2"/>
<dbReference type="EMBL" id="FXTP01000013">
    <property type="protein sequence ID" value="SMO87093.1"/>
    <property type="molecule type" value="Genomic_DNA"/>
</dbReference>
<evidence type="ECO:0008006" key="4">
    <source>
        <dbReference type="Google" id="ProtNLM"/>
    </source>
</evidence>
<accession>A0A521ET36</accession>